<dbReference type="GO" id="GO:0050661">
    <property type="term" value="F:NADP binding"/>
    <property type="evidence" value="ECO:0007669"/>
    <property type="project" value="InterPro"/>
</dbReference>
<dbReference type="SUPFAM" id="SSF51735">
    <property type="entry name" value="NAD(P)-binding Rossmann-fold domains"/>
    <property type="match status" value="1"/>
</dbReference>
<dbReference type="InterPro" id="IPR015815">
    <property type="entry name" value="HIBADH-related"/>
</dbReference>
<dbReference type="Proteomes" id="UP001165378">
    <property type="component" value="Unassembled WGS sequence"/>
</dbReference>
<dbReference type="RefSeq" id="WP_235057999.1">
    <property type="nucleotide sequence ID" value="NZ_JAKFHA010000045.1"/>
</dbReference>
<dbReference type="InterPro" id="IPR048666">
    <property type="entry name" value="RedAm-like_C"/>
</dbReference>
<dbReference type="EMBL" id="JAKFHA010000045">
    <property type="protein sequence ID" value="MCF2533225.1"/>
    <property type="molecule type" value="Genomic_DNA"/>
</dbReference>
<keyword evidence="7" id="KW-1185">Reference proteome</keyword>
<feature type="domain" description="6-phosphogluconate dehydrogenase NADP-binding" evidence="4">
    <location>
        <begin position="6"/>
        <end position="160"/>
    </location>
</feature>
<name>A0AA41Q966_9ACTN</name>
<dbReference type="Pfam" id="PF21761">
    <property type="entry name" value="RedAm-like_C"/>
    <property type="match status" value="1"/>
</dbReference>
<feature type="signal peptide" evidence="3">
    <location>
        <begin position="1"/>
        <end position="19"/>
    </location>
</feature>
<proteinExistence type="inferred from homology"/>
<dbReference type="Pfam" id="PF03446">
    <property type="entry name" value="NAD_binding_2"/>
    <property type="match status" value="1"/>
</dbReference>
<evidence type="ECO:0000256" key="1">
    <source>
        <dbReference type="ARBA" id="ARBA00009080"/>
    </source>
</evidence>
<dbReference type="InterPro" id="IPR006115">
    <property type="entry name" value="6PGDH_NADP-bd"/>
</dbReference>
<reference evidence="6" key="1">
    <citation type="submission" date="2022-01" db="EMBL/GenBank/DDBJ databases">
        <title>Genome-Based Taxonomic Classification of the Phylum Actinobacteria.</title>
        <authorList>
            <person name="Gao Y."/>
        </authorList>
    </citation>
    <scope>NUCLEOTIDE SEQUENCE</scope>
    <source>
        <strain evidence="6">KLBMP 8922</strain>
    </source>
</reference>
<dbReference type="PANTHER" id="PTHR43580:SF2">
    <property type="entry name" value="CYTOKINE-LIKE NUCLEAR FACTOR N-PAC"/>
    <property type="match status" value="1"/>
</dbReference>
<comment type="similarity">
    <text evidence="1">Belongs to the HIBADH-related family.</text>
</comment>
<dbReference type="InterPro" id="IPR036291">
    <property type="entry name" value="NAD(P)-bd_dom_sf"/>
</dbReference>
<feature type="chain" id="PRO_5041268437" evidence="3">
    <location>
        <begin position="20"/>
        <end position="295"/>
    </location>
</feature>
<gene>
    <name evidence="6" type="ORF">LZ495_39245</name>
</gene>
<dbReference type="Gene3D" id="1.10.1040.10">
    <property type="entry name" value="N-(1-d-carboxylethyl)-l-norvaline Dehydrogenase, domain 2"/>
    <property type="match status" value="1"/>
</dbReference>
<dbReference type="InterPro" id="IPR013328">
    <property type="entry name" value="6PGD_dom2"/>
</dbReference>
<sequence length="295" mass="29807">MSASPVTVLGLGPMGQALASAFLAAGHPTTVWNRTPGRAGRLLEHGAVEAPTAAEAIAAGGLVVVCVLDYEAVRAVVEPNAAALKGRTLVNLTAGTPDDARATARWAGEHGVDYLDGAIMVPTYLIGGPATLVLHSGPADIFEAHRGTLAAIGGTCAHLGTDPGRAAAHDVALLDVFWTALTGVVHAFALAGAEGVTATDLAPYAKGVAGLLPDVIDAFAAKIDAREYPADGSNLRSAAAIMSHVLDASRTRGIDSSVISAAYEVARRGMDAGYADDSYAHIAELLPGTAPHPGA</sequence>
<dbReference type="PIRSF" id="PIRSF000103">
    <property type="entry name" value="HIBADH"/>
    <property type="match status" value="1"/>
</dbReference>
<dbReference type="PANTHER" id="PTHR43580">
    <property type="entry name" value="OXIDOREDUCTASE GLYR1-RELATED"/>
    <property type="match status" value="1"/>
</dbReference>
<dbReference type="AlphaFoldDB" id="A0AA41Q966"/>
<evidence type="ECO:0000313" key="6">
    <source>
        <dbReference type="EMBL" id="MCF2533225.1"/>
    </source>
</evidence>
<dbReference type="GO" id="GO:0016491">
    <property type="term" value="F:oxidoreductase activity"/>
    <property type="evidence" value="ECO:0007669"/>
    <property type="project" value="UniProtKB-KW"/>
</dbReference>
<evidence type="ECO:0000259" key="4">
    <source>
        <dbReference type="Pfam" id="PF03446"/>
    </source>
</evidence>
<dbReference type="Gene3D" id="3.40.50.720">
    <property type="entry name" value="NAD(P)-binding Rossmann-like Domain"/>
    <property type="match status" value="1"/>
</dbReference>
<keyword evidence="2" id="KW-0560">Oxidoreductase</keyword>
<feature type="domain" description="NADPH-dependent reductive aminase-like C-terminal" evidence="5">
    <location>
        <begin position="162"/>
        <end position="286"/>
    </location>
</feature>
<evidence type="ECO:0000259" key="5">
    <source>
        <dbReference type="Pfam" id="PF21761"/>
    </source>
</evidence>
<keyword evidence="3" id="KW-0732">Signal</keyword>
<evidence type="ECO:0000256" key="2">
    <source>
        <dbReference type="ARBA" id="ARBA00023002"/>
    </source>
</evidence>
<comment type="caution">
    <text evidence="6">The sequence shown here is derived from an EMBL/GenBank/DDBJ whole genome shotgun (WGS) entry which is preliminary data.</text>
</comment>
<organism evidence="6 7">
    <name type="scientific">Yinghuangia soli</name>
    <dbReference type="NCBI Taxonomy" id="2908204"/>
    <lineage>
        <taxon>Bacteria</taxon>
        <taxon>Bacillati</taxon>
        <taxon>Actinomycetota</taxon>
        <taxon>Actinomycetes</taxon>
        <taxon>Kitasatosporales</taxon>
        <taxon>Streptomycetaceae</taxon>
        <taxon>Yinghuangia</taxon>
    </lineage>
</organism>
<protein>
    <submittedName>
        <fullName evidence="6">NAD(P)-binding domain-containing protein</fullName>
    </submittedName>
</protein>
<accession>A0AA41Q966</accession>
<dbReference type="InterPro" id="IPR051265">
    <property type="entry name" value="HIBADH-related_NP60_sf"/>
</dbReference>
<evidence type="ECO:0000256" key="3">
    <source>
        <dbReference type="SAM" id="SignalP"/>
    </source>
</evidence>
<evidence type="ECO:0000313" key="7">
    <source>
        <dbReference type="Proteomes" id="UP001165378"/>
    </source>
</evidence>